<sequence length="131" mass="15467">MILFRYVPSLHSTPERFSSYGNAIAWEKLVEELESRGVMLDEEKKTFEEKLLAESQAREEEHSRYLSLEKVKRELEKERERLVKLTKKLKDDLQSVKNELKITNETKQTLEQEKISLNAKTEHLVSNMEVS</sequence>
<reference evidence="4" key="1">
    <citation type="submission" date="2017-02" db="UniProtKB">
        <authorList>
            <consortium name="WormBaseParasite"/>
        </authorList>
    </citation>
    <scope>IDENTIFICATION</scope>
</reference>
<dbReference type="EMBL" id="UYRR01040565">
    <property type="protein sequence ID" value="VDK79381.1"/>
    <property type="molecule type" value="Genomic_DNA"/>
</dbReference>
<dbReference type="Proteomes" id="UP000267096">
    <property type="component" value="Unassembled WGS sequence"/>
</dbReference>
<name>A0A0M3KK55_ANISI</name>
<proteinExistence type="predicted"/>
<reference evidence="2 3" key="2">
    <citation type="submission" date="2018-11" db="EMBL/GenBank/DDBJ databases">
        <authorList>
            <consortium name="Pathogen Informatics"/>
        </authorList>
    </citation>
    <scope>NUCLEOTIDE SEQUENCE [LARGE SCALE GENOMIC DNA]</scope>
</reference>
<keyword evidence="1" id="KW-0175">Coiled coil</keyword>
<feature type="coiled-coil region" evidence="1">
    <location>
        <begin position="30"/>
        <end position="120"/>
    </location>
</feature>
<evidence type="ECO:0000313" key="2">
    <source>
        <dbReference type="EMBL" id="VDK79381.1"/>
    </source>
</evidence>
<keyword evidence="3" id="KW-1185">Reference proteome</keyword>
<evidence type="ECO:0000313" key="4">
    <source>
        <dbReference type="WBParaSite" id="ASIM_0002138401-mRNA-1"/>
    </source>
</evidence>
<dbReference type="WBParaSite" id="ASIM_0002138401-mRNA-1">
    <property type="protein sequence ID" value="ASIM_0002138401-mRNA-1"/>
    <property type="gene ID" value="ASIM_0002138401"/>
</dbReference>
<dbReference type="OrthoDB" id="185175at2759"/>
<accession>A0A0M3KK55</accession>
<dbReference type="AlphaFoldDB" id="A0A0M3KK55"/>
<gene>
    <name evidence="2" type="ORF">ASIM_LOCUS20753</name>
</gene>
<evidence type="ECO:0000313" key="3">
    <source>
        <dbReference type="Proteomes" id="UP000267096"/>
    </source>
</evidence>
<protein>
    <submittedName>
        <fullName evidence="4">FRIGIDA-like protein</fullName>
    </submittedName>
</protein>
<organism evidence="4">
    <name type="scientific">Anisakis simplex</name>
    <name type="common">Herring worm</name>
    <dbReference type="NCBI Taxonomy" id="6269"/>
    <lineage>
        <taxon>Eukaryota</taxon>
        <taxon>Metazoa</taxon>
        <taxon>Ecdysozoa</taxon>
        <taxon>Nematoda</taxon>
        <taxon>Chromadorea</taxon>
        <taxon>Rhabditida</taxon>
        <taxon>Spirurina</taxon>
        <taxon>Ascaridomorpha</taxon>
        <taxon>Ascaridoidea</taxon>
        <taxon>Anisakidae</taxon>
        <taxon>Anisakis</taxon>
        <taxon>Anisakis simplex complex</taxon>
    </lineage>
</organism>
<evidence type="ECO:0000256" key="1">
    <source>
        <dbReference type="SAM" id="Coils"/>
    </source>
</evidence>